<name>A0A8I1YG52_BRAEL</name>
<accession>A0A8I1YG52</accession>
<gene>
    <name evidence="2" type="ORF">JOH49_007334</name>
</gene>
<feature type="region of interest" description="Disordered" evidence="1">
    <location>
        <begin position="1"/>
        <end position="28"/>
    </location>
</feature>
<evidence type="ECO:0000256" key="1">
    <source>
        <dbReference type="SAM" id="MobiDB-lite"/>
    </source>
</evidence>
<dbReference type="RefSeq" id="WP_209945338.1">
    <property type="nucleotide sequence ID" value="NZ_JAFICZ010000001.1"/>
</dbReference>
<proteinExistence type="predicted"/>
<evidence type="ECO:0000313" key="2">
    <source>
        <dbReference type="EMBL" id="MBP1297581.1"/>
    </source>
</evidence>
<dbReference type="Proteomes" id="UP000673383">
    <property type="component" value="Unassembled WGS sequence"/>
</dbReference>
<dbReference type="EMBL" id="JAFICZ010000001">
    <property type="protein sequence ID" value="MBP1297581.1"/>
    <property type="molecule type" value="Genomic_DNA"/>
</dbReference>
<dbReference type="AlphaFoldDB" id="A0A8I1YG52"/>
<reference evidence="2" key="1">
    <citation type="submission" date="2021-02" db="EMBL/GenBank/DDBJ databases">
        <title>Genomic Encyclopedia of Type Strains, Phase IV (KMG-V): Genome sequencing to study the core and pangenomes of soil and plant-associated prokaryotes.</title>
        <authorList>
            <person name="Whitman W."/>
        </authorList>
    </citation>
    <scope>NUCLEOTIDE SEQUENCE</scope>
    <source>
        <strain evidence="2">USDA 406</strain>
    </source>
</reference>
<evidence type="ECO:0000313" key="3">
    <source>
        <dbReference type="Proteomes" id="UP000673383"/>
    </source>
</evidence>
<sequence length="224" mass="24209">MSAKSVVQRGGKRAGAGRKPQGAAPKTVNYNARIGADTLAALKEEADQTAGGSVATLAGWLIEEGLRERKKRKERDPTTKALCFLIAELADLVSAVNISNDQKSIPWRTDPFMFDAFKFAIEGLLRVIRPRGDITSPVQKMPELKGKTIFGPLEASDDRGNWAAILLIRALLTAEDPAKLELPTGLPTRLANLAMRTAYGLADARRDLGFKDVVLGDLAEGMKP</sequence>
<feature type="compositionally biased region" description="Low complexity" evidence="1">
    <location>
        <begin position="17"/>
        <end position="26"/>
    </location>
</feature>
<organism evidence="2 3">
    <name type="scientific">Bradyrhizobium elkanii</name>
    <dbReference type="NCBI Taxonomy" id="29448"/>
    <lineage>
        <taxon>Bacteria</taxon>
        <taxon>Pseudomonadati</taxon>
        <taxon>Pseudomonadota</taxon>
        <taxon>Alphaproteobacteria</taxon>
        <taxon>Hyphomicrobiales</taxon>
        <taxon>Nitrobacteraceae</taxon>
        <taxon>Bradyrhizobium</taxon>
    </lineage>
</organism>
<comment type="caution">
    <text evidence="2">The sequence shown here is derived from an EMBL/GenBank/DDBJ whole genome shotgun (WGS) entry which is preliminary data.</text>
</comment>
<protein>
    <submittedName>
        <fullName evidence="2">Uncharacterized protein</fullName>
    </submittedName>
</protein>